<dbReference type="InterPro" id="IPR018247">
    <property type="entry name" value="EF_Hand_1_Ca_BS"/>
</dbReference>
<sequence>MNKTLLAGALAALTLAAGGMAVAQQSPDRPQARAFRADADGDQRLSRAEVVDTRIQRLTAADSDEDGSVTRDEMRAARQARRAERADARFDRLDADDDGAISKAEFDARRERRSEDRAERAPRHLRRGQNRAAAPRAGRMADRGPVVIAEARARAEAGFARMDADSDGYITAAERQAARADRRQHRRERMMERREARRSQQASPSTPASE</sequence>
<evidence type="ECO:0000313" key="4">
    <source>
        <dbReference type="EMBL" id="MBB5292409.1"/>
    </source>
</evidence>
<reference evidence="4 5" key="1">
    <citation type="submission" date="2020-08" db="EMBL/GenBank/DDBJ databases">
        <title>Genomic Encyclopedia of Type Strains, Phase IV (KMG-IV): sequencing the most valuable type-strain genomes for metagenomic binning, comparative biology and taxonomic classification.</title>
        <authorList>
            <person name="Goeker M."/>
        </authorList>
    </citation>
    <scope>NUCLEOTIDE SEQUENCE [LARGE SCALE GENOMIC DNA]</scope>
    <source>
        <strain evidence="4 5">DSM 25335</strain>
    </source>
</reference>
<feature type="region of interest" description="Disordered" evidence="1">
    <location>
        <begin position="159"/>
        <end position="210"/>
    </location>
</feature>
<keyword evidence="2" id="KW-0732">Signal</keyword>
<feature type="compositionally biased region" description="Basic and acidic residues" evidence="1">
    <location>
        <begin position="104"/>
        <end position="122"/>
    </location>
</feature>
<dbReference type="InterPro" id="IPR011992">
    <property type="entry name" value="EF-hand-dom_pair"/>
</dbReference>
<feature type="region of interest" description="Disordered" evidence="1">
    <location>
        <begin position="104"/>
        <end position="143"/>
    </location>
</feature>
<evidence type="ECO:0000259" key="3">
    <source>
        <dbReference type="PROSITE" id="PS50222"/>
    </source>
</evidence>
<feature type="domain" description="EF-hand" evidence="3">
    <location>
        <begin position="81"/>
        <end position="116"/>
    </location>
</feature>
<feature type="compositionally biased region" description="Basic and acidic residues" evidence="1">
    <location>
        <begin position="189"/>
        <end position="198"/>
    </location>
</feature>
<dbReference type="Pfam" id="PF13202">
    <property type="entry name" value="EF-hand_5"/>
    <property type="match status" value="2"/>
</dbReference>
<dbReference type="SUPFAM" id="SSF47473">
    <property type="entry name" value="EF-hand"/>
    <property type="match status" value="1"/>
</dbReference>
<evidence type="ECO:0000256" key="2">
    <source>
        <dbReference type="SAM" id="SignalP"/>
    </source>
</evidence>
<dbReference type="Proteomes" id="UP000566663">
    <property type="component" value="Unassembled WGS sequence"/>
</dbReference>
<evidence type="ECO:0000256" key="1">
    <source>
        <dbReference type="SAM" id="MobiDB-lite"/>
    </source>
</evidence>
<proteinExistence type="predicted"/>
<feature type="chain" id="PRO_5031389091" description="EF-hand domain-containing protein" evidence="2">
    <location>
        <begin position="24"/>
        <end position="210"/>
    </location>
</feature>
<dbReference type="AlphaFoldDB" id="A0A7W8MH86"/>
<dbReference type="RefSeq" id="WP_183254738.1">
    <property type="nucleotide sequence ID" value="NZ_BAAAFF010000002.1"/>
</dbReference>
<comment type="caution">
    <text evidence="4">The sequence shown here is derived from an EMBL/GenBank/DDBJ whole genome shotgun (WGS) entry which is preliminary data.</text>
</comment>
<name>A0A7W8MH86_9CAUL</name>
<dbReference type="EMBL" id="JACHFZ010000003">
    <property type="protein sequence ID" value="MBB5292409.1"/>
    <property type="molecule type" value="Genomic_DNA"/>
</dbReference>
<protein>
    <recommendedName>
        <fullName evidence="3">EF-hand domain-containing protein</fullName>
    </recommendedName>
</protein>
<evidence type="ECO:0000313" key="5">
    <source>
        <dbReference type="Proteomes" id="UP000566663"/>
    </source>
</evidence>
<organism evidence="4 5">
    <name type="scientific">Brevundimonas basaltis</name>
    <dbReference type="NCBI Taxonomy" id="472166"/>
    <lineage>
        <taxon>Bacteria</taxon>
        <taxon>Pseudomonadati</taxon>
        <taxon>Pseudomonadota</taxon>
        <taxon>Alphaproteobacteria</taxon>
        <taxon>Caulobacterales</taxon>
        <taxon>Caulobacteraceae</taxon>
        <taxon>Brevundimonas</taxon>
    </lineage>
</organism>
<dbReference type="Gene3D" id="1.10.238.10">
    <property type="entry name" value="EF-hand"/>
    <property type="match status" value="2"/>
</dbReference>
<gene>
    <name evidence="4" type="ORF">HNQ67_001929</name>
</gene>
<dbReference type="InterPro" id="IPR002048">
    <property type="entry name" value="EF_hand_dom"/>
</dbReference>
<dbReference type="PROSITE" id="PS50222">
    <property type="entry name" value="EF_HAND_2"/>
    <property type="match status" value="1"/>
</dbReference>
<accession>A0A7W8MH86</accession>
<dbReference type="GO" id="GO:0005509">
    <property type="term" value="F:calcium ion binding"/>
    <property type="evidence" value="ECO:0007669"/>
    <property type="project" value="InterPro"/>
</dbReference>
<keyword evidence="5" id="KW-1185">Reference proteome</keyword>
<feature type="signal peptide" evidence="2">
    <location>
        <begin position="1"/>
        <end position="23"/>
    </location>
</feature>
<dbReference type="PROSITE" id="PS00018">
    <property type="entry name" value="EF_HAND_1"/>
    <property type="match status" value="1"/>
</dbReference>